<feature type="compositionally biased region" description="Basic and acidic residues" evidence="5">
    <location>
        <begin position="43"/>
        <end position="57"/>
    </location>
</feature>
<feature type="compositionally biased region" description="Basic and acidic residues" evidence="5">
    <location>
        <begin position="20"/>
        <end position="31"/>
    </location>
</feature>
<dbReference type="Pfam" id="PF01490">
    <property type="entry name" value="Aa_trans"/>
    <property type="match status" value="1"/>
</dbReference>
<dbReference type="InterPro" id="IPR013057">
    <property type="entry name" value="AA_transpt_TM"/>
</dbReference>
<evidence type="ECO:0000259" key="7">
    <source>
        <dbReference type="Pfam" id="PF01490"/>
    </source>
</evidence>
<keyword evidence="2 6" id="KW-0812">Transmembrane</keyword>
<organism evidence="8">
    <name type="scientific">Culex tarsalis</name>
    <name type="common">Encephalitis mosquito</name>
    <dbReference type="NCBI Taxonomy" id="7177"/>
    <lineage>
        <taxon>Eukaryota</taxon>
        <taxon>Metazoa</taxon>
        <taxon>Ecdysozoa</taxon>
        <taxon>Arthropoda</taxon>
        <taxon>Hexapoda</taxon>
        <taxon>Insecta</taxon>
        <taxon>Pterygota</taxon>
        <taxon>Neoptera</taxon>
        <taxon>Endopterygota</taxon>
        <taxon>Diptera</taxon>
        <taxon>Nematocera</taxon>
        <taxon>Culicoidea</taxon>
        <taxon>Culicidae</taxon>
        <taxon>Culicinae</taxon>
        <taxon>Culicini</taxon>
        <taxon>Culex</taxon>
        <taxon>Culex</taxon>
    </lineage>
</organism>
<feature type="compositionally biased region" description="Low complexity" evidence="5">
    <location>
        <begin position="8"/>
        <end position="17"/>
    </location>
</feature>
<keyword evidence="3 6" id="KW-1133">Transmembrane helix</keyword>
<dbReference type="GO" id="GO:0015179">
    <property type="term" value="F:L-amino acid transmembrane transporter activity"/>
    <property type="evidence" value="ECO:0007669"/>
    <property type="project" value="TreeGrafter"/>
</dbReference>
<feature type="transmembrane region" description="Helical" evidence="6">
    <location>
        <begin position="461"/>
        <end position="483"/>
    </location>
</feature>
<keyword evidence="4 6" id="KW-0472">Membrane</keyword>
<feature type="transmembrane region" description="Helical" evidence="6">
    <location>
        <begin position="350"/>
        <end position="373"/>
    </location>
</feature>
<dbReference type="AlphaFoldDB" id="A0A1Q3F6V9"/>
<feature type="domain" description="Amino acid transporter transmembrane" evidence="7">
    <location>
        <begin position="77"/>
        <end position="478"/>
    </location>
</feature>
<dbReference type="GO" id="GO:0005774">
    <property type="term" value="C:vacuolar membrane"/>
    <property type="evidence" value="ECO:0007669"/>
    <property type="project" value="TreeGrafter"/>
</dbReference>
<feature type="transmembrane region" description="Helical" evidence="6">
    <location>
        <begin position="306"/>
        <end position="330"/>
    </location>
</feature>
<sequence>MKDERDLLLGGSDNSLDASANEHQHLLARPDLRSSPENVIVDVSHDNDSLVPSRDDPTYGSSASETYDPSMHRTLEHPTTNLDTMIHLLKGNIGTGILAMPDAFKNAGLYVGLFGTLLMGVICTHCMHMLVKCSHELCRRLQVPSLNFAEVCHRSFESGPIGLRRYSTLVRNLINMFLVITQLGFCCVYFVFVAANLREVVAHYYFDLDTRIYLLLLLIPMVLLNLVKNLKYLTPISLIAAFLTVAGLTCTFYYVLQDLPNTHTVKPFATWAQLPLYFGTAVYAFEGIGIVLPLENNMKTPEDFGGMTGVLNTGMVIVACLYTAVGFFGYLKYGEDVQGSITLNLPGDQFIAQLVRIMMALAIFFSYGLQFYVPISILSPSVKRRLHSEQAQLIGEYLMRVGLVVFTFLLAAMIPNLGAVISLVGAVSSSTLALIFPPLIEIVTFWPDGLGKHYWVLWKDIGIMMFGICGFVFGTYTSVAQIINPNLH</sequence>
<feature type="transmembrane region" description="Helical" evidence="6">
    <location>
        <begin position="173"/>
        <end position="192"/>
    </location>
</feature>
<proteinExistence type="predicted"/>
<feature type="transmembrane region" description="Helical" evidence="6">
    <location>
        <begin position="394"/>
        <end position="414"/>
    </location>
</feature>
<feature type="transmembrane region" description="Helical" evidence="6">
    <location>
        <begin position="212"/>
        <end position="230"/>
    </location>
</feature>
<evidence type="ECO:0000313" key="8">
    <source>
        <dbReference type="EMBL" id="JAV23296.1"/>
    </source>
</evidence>
<comment type="subcellular location">
    <subcellularLocation>
        <location evidence="1">Membrane</location>
        <topology evidence="1">Multi-pass membrane protein</topology>
    </subcellularLocation>
</comment>
<evidence type="ECO:0000256" key="2">
    <source>
        <dbReference type="ARBA" id="ARBA00022692"/>
    </source>
</evidence>
<evidence type="ECO:0000256" key="5">
    <source>
        <dbReference type="SAM" id="MobiDB-lite"/>
    </source>
</evidence>
<evidence type="ECO:0000256" key="4">
    <source>
        <dbReference type="ARBA" id="ARBA00023136"/>
    </source>
</evidence>
<feature type="transmembrane region" description="Helical" evidence="6">
    <location>
        <begin position="276"/>
        <end position="294"/>
    </location>
</feature>
<accession>A0A1Q3F6V9</accession>
<dbReference type="EMBL" id="GFDL01011749">
    <property type="protein sequence ID" value="JAV23296.1"/>
    <property type="molecule type" value="Transcribed_RNA"/>
</dbReference>
<reference evidence="8" key="1">
    <citation type="submission" date="2017-01" db="EMBL/GenBank/DDBJ databases">
        <title>A deep insight into the sialotranscriptome of adult male and female Cluex tarsalis mosquitoes.</title>
        <authorList>
            <person name="Ribeiro J.M."/>
            <person name="Moreira F."/>
            <person name="Bernard K.A."/>
            <person name="Calvo E."/>
        </authorList>
    </citation>
    <scope>NUCLEOTIDE SEQUENCE</scope>
    <source>
        <strain evidence="8">Kern County</strain>
        <tissue evidence="8">Salivary glands</tissue>
    </source>
</reference>
<dbReference type="FunFam" id="1.20.1740.10:FF:000067">
    <property type="entry name" value="Transmembrane domain transporter"/>
    <property type="match status" value="1"/>
</dbReference>
<protein>
    <submittedName>
        <fullName evidence="8">Putative proton-coupled amino acid transporter 4</fullName>
    </submittedName>
</protein>
<dbReference type="PANTHER" id="PTHR22950">
    <property type="entry name" value="AMINO ACID TRANSPORTER"/>
    <property type="match status" value="1"/>
</dbReference>
<evidence type="ECO:0000256" key="6">
    <source>
        <dbReference type="SAM" id="Phobius"/>
    </source>
</evidence>
<dbReference type="PANTHER" id="PTHR22950:SF349">
    <property type="entry name" value="AMINO ACID TRANSPORTER TRANSMEMBRANE DOMAIN-CONTAINING PROTEIN"/>
    <property type="match status" value="1"/>
</dbReference>
<evidence type="ECO:0000256" key="3">
    <source>
        <dbReference type="ARBA" id="ARBA00022989"/>
    </source>
</evidence>
<feature type="transmembrane region" description="Helical" evidence="6">
    <location>
        <begin position="237"/>
        <end position="256"/>
    </location>
</feature>
<name>A0A1Q3F6V9_CULTA</name>
<feature type="region of interest" description="Disordered" evidence="5">
    <location>
        <begin position="43"/>
        <end position="72"/>
    </location>
</feature>
<evidence type="ECO:0000256" key="1">
    <source>
        <dbReference type="ARBA" id="ARBA00004141"/>
    </source>
</evidence>
<feature type="region of interest" description="Disordered" evidence="5">
    <location>
        <begin position="1"/>
        <end position="31"/>
    </location>
</feature>
<feature type="transmembrane region" description="Helical" evidence="6">
    <location>
        <begin position="107"/>
        <end position="131"/>
    </location>
</feature>